<reference evidence="2" key="3">
    <citation type="journal article" date="2017" name="Nature">
        <title>Genome sequence of the progenitor of the wheat D genome Aegilops tauschii.</title>
        <authorList>
            <person name="Luo M.C."/>
            <person name="Gu Y.Q."/>
            <person name="Puiu D."/>
            <person name="Wang H."/>
            <person name="Twardziok S.O."/>
            <person name="Deal K.R."/>
            <person name="Huo N."/>
            <person name="Zhu T."/>
            <person name="Wang L."/>
            <person name="Wang Y."/>
            <person name="McGuire P.E."/>
            <person name="Liu S."/>
            <person name="Long H."/>
            <person name="Ramasamy R.K."/>
            <person name="Rodriguez J.C."/>
            <person name="Van S.L."/>
            <person name="Yuan L."/>
            <person name="Wang Z."/>
            <person name="Xia Z."/>
            <person name="Xiao L."/>
            <person name="Anderson O.D."/>
            <person name="Ouyang S."/>
            <person name="Liang Y."/>
            <person name="Zimin A.V."/>
            <person name="Pertea G."/>
            <person name="Qi P."/>
            <person name="Bennetzen J.L."/>
            <person name="Dai X."/>
            <person name="Dawson M.W."/>
            <person name="Muller H.G."/>
            <person name="Kugler K."/>
            <person name="Rivarola-Duarte L."/>
            <person name="Spannagl M."/>
            <person name="Mayer K.F.X."/>
            <person name="Lu F.H."/>
            <person name="Bevan M.W."/>
            <person name="Leroy P."/>
            <person name="Li P."/>
            <person name="You F.M."/>
            <person name="Sun Q."/>
            <person name="Liu Z."/>
            <person name="Lyons E."/>
            <person name="Wicker T."/>
            <person name="Salzberg S.L."/>
            <person name="Devos K.M."/>
            <person name="Dvorak J."/>
        </authorList>
    </citation>
    <scope>NUCLEOTIDE SEQUENCE [LARGE SCALE GENOMIC DNA]</scope>
    <source>
        <strain evidence="2">cv. AL8/78</strain>
    </source>
</reference>
<dbReference type="Proteomes" id="UP000015105">
    <property type="component" value="Chromosome 2D"/>
</dbReference>
<reference evidence="2" key="5">
    <citation type="journal article" date="2021" name="G3 (Bethesda)">
        <title>Aegilops tauschii genome assembly Aet v5.0 features greater sequence contiguity and improved annotation.</title>
        <authorList>
            <person name="Wang L."/>
            <person name="Zhu T."/>
            <person name="Rodriguez J.C."/>
            <person name="Deal K.R."/>
            <person name="Dubcovsky J."/>
            <person name="McGuire P.E."/>
            <person name="Lux T."/>
            <person name="Spannagl M."/>
            <person name="Mayer K.F.X."/>
            <person name="Baldrich P."/>
            <person name="Meyers B.C."/>
            <person name="Huo N."/>
            <person name="Gu Y.Q."/>
            <person name="Zhou H."/>
            <person name="Devos K.M."/>
            <person name="Bennetzen J.L."/>
            <person name="Unver T."/>
            <person name="Budak H."/>
            <person name="Gulick P.J."/>
            <person name="Galiba G."/>
            <person name="Kalapos B."/>
            <person name="Nelson D.R."/>
            <person name="Li P."/>
            <person name="You F.M."/>
            <person name="Luo M.C."/>
            <person name="Dvorak J."/>
        </authorList>
    </citation>
    <scope>NUCLEOTIDE SEQUENCE [LARGE SCALE GENOMIC DNA]</scope>
    <source>
        <strain evidence="2">cv. AL8/78</strain>
    </source>
</reference>
<feature type="region of interest" description="Disordered" evidence="1">
    <location>
        <begin position="15"/>
        <end position="42"/>
    </location>
</feature>
<evidence type="ECO:0000313" key="3">
    <source>
        <dbReference type="Proteomes" id="UP000015105"/>
    </source>
</evidence>
<organism evidence="2 3">
    <name type="scientific">Aegilops tauschii subsp. strangulata</name>
    <name type="common">Goatgrass</name>
    <dbReference type="NCBI Taxonomy" id="200361"/>
    <lineage>
        <taxon>Eukaryota</taxon>
        <taxon>Viridiplantae</taxon>
        <taxon>Streptophyta</taxon>
        <taxon>Embryophyta</taxon>
        <taxon>Tracheophyta</taxon>
        <taxon>Spermatophyta</taxon>
        <taxon>Magnoliopsida</taxon>
        <taxon>Liliopsida</taxon>
        <taxon>Poales</taxon>
        <taxon>Poaceae</taxon>
        <taxon>BOP clade</taxon>
        <taxon>Pooideae</taxon>
        <taxon>Triticodae</taxon>
        <taxon>Triticeae</taxon>
        <taxon>Triticinae</taxon>
        <taxon>Aegilops</taxon>
    </lineage>
</organism>
<name>A0A453D737_AEGTS</name>
<proteinExistence type="predicted"/>
<accession>A0A453D737</accession>
<dbReference type="EnsemblPlants" id="AET2Gv21114300.11">
    <property type="protein sequence ID" value="AET2Gv21114300.11"/>
    <property type="gene ID" value="AET2Gv21114300"/>
</dbReference>
<keyword evidence="3" id="KW-1185">Reference proteome</keyword>
<protein>
    <submittedName>
        <fullName evidence="2">Uncharacterized protein</fullName>
    </submittedName>
</protein>
<evidence type="ECO:0000313" key="2">
    <source>
        <dbReference type="EnsemblPlants" id="AET2Gv21114300.11"/>
    </source>
</evidence>
<reference evidence="2" key="4">
    <citation type="submission" date="2019-03" db="UniProtKB">
        <authorList>
            <consortium name="EnsemblPlants"/>
        </authorList>
    </citation>
    <scope>IDENTIFICATION</scope>
</reference>
<dbReference type="Gramene" id="AET2Gv21114300.11">
    <property type="protein sequence ID" value="AET2Gv21114300.11"/>
    <property type="gene ID" value="AET2Gv21114300"/>
</dbReference>
<sequence length="42" mass="4772">WPVAVCINRGAVHNVHETSKEAKQLDNTRERHEEIESKVSSS</sequence>
<dbReference type="AlphaFoldDB" id="A0A453D737"/>
<evidence type="ECO:0000256" key="1">
    <source>
        <dbReference type="SAM" id="MobiDB-lite"/>
    </source>
</evidence>
<reference evidence="3" key="2">
    <citation type="journal article" date="2017" name="Nat. Plants">
        <title>The Aegilops tauschii genome reveals multiple impacts of transposons.</title>
        <authorList>
            <person name="Zhao G."/>
            <person name="Zou C."/>
            <person name="Li K."/>
            <person name="Wang K."/>
            <person name="Li T."/>
            <person name="Gao L."/>
            <person name="Zhang X."/>
            <person name="Wang H."/>
            <person name="Yang Z."/>
            <person name="Liu X."/>
            <person name="Jiang W."/>
            <person name="Mao L."/>
            <person name="Kong X."/>
            <person name="Jiao Y."/>
            <person name="Jia J."/>
        </authorList>
    </citation>
    <scope>NUCLEOTIDE SEQUENCE [LARGE SCALE GENOMIC DNA]</scope>
    <source>
        <strain evidence="3">cv. AL8/78</strain>
    </source>
</reference>
<reference evidence="3" key="1">
    <citation type="journal article" date="2014" name="Science">
        <title>Ancient hybridizations among the ancestral genomes of bread wheat.</title>
        <authorList>
            <consortium name="International Wheat Genome Sequencing Consortium,"/>
            <person name="Marcussen T."/>
            <person name="Sandve S.R."/>
            <person name="Heier L."/>
            <person name="Spannagl M."/>
            <person name="Pfeifer M."/>
            <person name="Jakobsen K.S."/>
            <person name="Wulff B.B."/>
            <person name="Steuernagel B."/>
            <person name="Mayer K.F."/>
            <person name="Olsen O.A."/>
        </authorList>
    </citation>
    <scope>NUCLEOTIDE SEQUENCE [LARGE SCALE GENOMIC DNA]</scope>
    <source>
        <strain evidence="3">cv. AL8/78</strain>
    </source>
</reference>